<sequence length="152" mass="16931">MQNTRTTALIFFLALVLAGGLTIGYLNTPGEWYAGLAKPPFNPPSWLFGPAWTVLYVLIGIAGARIWSRVPRSSAMAAWWTQLALNFLWSPVFFTMHAVGMAFIVILGMLAAIVFFIVLAWRVDRVSAFLFLPYLCWVSFAGLLNGSILWLN</sequence>
<feature type="transmembrane region" description="Helical" evidence="6">
    <location>
        <begin position="76"/>
        <end position="94"/>
    </location>
</feature>
<feature type="transmembrane region" description="Helical" evidence="6">
    <location>
        <begin position="100"/>
        <end position="121"/>
    </location>
</feature>
<dbReference type="KEGG" id="meso:BSQ44_19705"/>
<name>A0A1L3SVH4_9HYPH</name>
<dbReference type="EMBL" id="CP018171">
    <property type="protein sequence ID" value="APH73351.1"/>
    <property type="molecule type" value="Genomic_DNA"/>
</dbReference>
<dbReference type="FunFam" id="1.20.1260.100:FF:000001">
    <property type="entry name" value="translocator protein 2"/>
    <property type="match status" value="1"/>
</dbReference>
<keyword evidence="4 6" id="KW-1133">Transmembrane helix</keyword>
<accession>A0A1L3SVH4</accession>
<dbReference type="Pfam" id="PF03073">
    <property type="entry name" value="TspO_MBR"/>
    <property type="match status" value="1"/>
</dbReference>
<feature type="transmembrane region" description="Helical" evidence="6">
    <location>
        <begin position="46"/>
        <end position="64"/>
    </location>
</feature>
<evidence type="ECO:0000256" key="6">
    <source>
        <dbReference type="SAM" id="Phobius"/>
    </source>
</evidence>
<dbReference type="PANTHER" id="PTHR10057:SF0">
    <property type="entry name" value="TRANSLOCATOR PROTEIN"/>
    <property type="match status" value="1"/>
</dbReference>
<comment type="similarity">
    <text evidence="2">Belongs to the TspO/BZRP family.</text>
</comment>
<dbReference type="InterPro" id="IPR038330">
    <property type="entry name" value="TspO/MBR-related_sf"/>
</dbReference>
<evidence type="ECO:0000313" key="8">
    <source>
        <dbReference type="Proteomes" id="UP000182840"/>
    </source>
</evidence>
<gene>
    <name evidence="7" type="ORF">BSQ44_19705</name>
</gene>
<dbReference type="PIRSF" id="PIRSF005859">
    <property type="entry name" value="PBR"/>
    <property type="match status" value="1"/>
</dbReference>
<dbReference type="CDD" id="cd15904">
    <property type="entry name" value="TSPO_MBR"/>
    <property type="match status" value="1"/>
</dbReference>
<keyword evidence="3 6" id="KW-0812">Transmembrane</keyword>
<evidence type="ECO:0000256" key="2">
    <source>
        <dbReference type="ARBA" id="ARBA00007524"/>
    </source>
</evidence>
<keyword evidence="8" id="KW-1185">Reference proteome</keyword>
<comment type="subcellular location">
    <subcellularLocation>
        <location evidence="1">Membrane</location>
        <topology evidence="1">Multi-pass membrane protein</topology>
    </subcellularLocation>
</comment>
<dbReference type="GO" id="GO:0016301">
    <property type="term" value="F:kinase activity"/>
    <property type="evidence" value="ECO:0007669"/>
    <property type="project" value="UniProtKB-KW"/>
</dbReference>
<evidence type="ECO:0000256" key="3">
    <source>
        <dbReference type="ARBA" id="ARBA00022692"/>
    </source>
</evidence>
<evidence type="ECO:0000313" key="7">
    <source>
        <dbReference type="EMBL" id="APH73351.1"/>
    </source>
</evidence>
<keyword evidence="7" id="KW-0418">Kinase</keyword>
<feature type="transmembrane region" description="Helical" evidence="6">
    <location>
        <begin position="7"/>
        <end position="26"/>
    </location>
</feature>
<keyword evidence="7" id="KW-0808">Transferase</keyword>
<proteinExistence type="inferred from homology"/>
<dbReference type="Gene3D" id="1.20.1260.100">
    <property type="entry name" value="TspO/MBR protein"/>
    <property type="match status" value="1"/>
</dbReference>
<dbReference type="GO" id="GO:0033013">
    <property type="term" value="P:tetrapyrrole metabolic process"/>
    <property type="evidence" value="ECO:0007669"/>
    <property type="project" value="UniProtKB-ARBA"/>
</dbReference>
<evidence type="ECO:0000256" key="4">
    <source>
        <dbReference type="ARBA" id="ARBA00022989"/>
    </source>
</evidence>
<feature type="transmembrane region" description="Helical" evidence="6">
    <location>
        <begin position="128"/>
        <end position="151"/>
    </location>
</feature>
<dbReference type="RefSeq" id="WP_072606822.1">
    <property type="nucleotide sequence ID" value="NZ_CP018171.1"/>
</dbReference>
<reference evidence="8" key="1">
    <citation type="submission" date="2016-11" db="EMBL/GenBank/DDBJ databases">
        <title>Mesorhizobium oceanicum sp. nov., isolated from deep seawater in South China Sea.</title>
        <authorList>
            <person name="Fu G.-Y."/>
        </authorList>
    </citation>
    <scope>NUCLEOTIDE SEQUENCE [LARGE SCALE GENOMIC DNA]</scope>
    <source>
        <strain evidence="8">B7</strain>
    </source>
</reference>
<evidence type="ECO:0000256" key="5">
    <source>
        <dbReference type="ARBA" id="ARBA00023136"/>
    </source>
</evidence>
<dbReference type="PANTHER" id="PTHR10057">
    <property type="entry name" value="PERIPHERAL-TYPE BENZODIAZEPINE RECEPTOR"/>
    <property type="match status" value="1"/>
</dbReference>
<organism evidence="7 8">
    <name type="scientific">Aquibium oceanicum</name>
    <dbReference type="NCBI Taxonomy" id="1670800"/>
    <lineage>
        <taxon>Bacteria</taxon>
        <taxon>Pseudomonadati</taxon>
        <taxon>Pseudomonadota</taxon>
        <taxon>Alphaproteobacteria</taxon>
        <taxon>Hyphomicrobiales</taxon>
        <taxon>Phyllobacteriaceae</taxon>
        <taxon>Aquibium</taxon>
    </lineage>
</organism>
<dbReference type="OrthoDB" id="9795496at2"/>
<evidence type="ECO:0000256" key="1">
    <source>
        <dbReference type="ARBA" id="ARBA00004141"/>
    </source>
</evidence>
<dbReference type="InterPro" id="IPR004307">
    <property type="entry name" value="TspO_MBR"/>
</dbReference>
<dbReference type="AlphaFoldDB" id="A0A1L3SVH4"/>
<keyword evidence="5 6" id="KW-0472">Membrane</keyword>
<dbReference type="GO" id="GO:0016020">
    <property type="term" value="C:membrane"/>
    <property type="evidence" value="ECO:0007669"/>
    <property type="project" value="UniProtKB-SubCell"/>
</dbReference>
<protein>
    <submittedName>
        <fullName evidence="7">Sensor histidine kinase</fullName>
    </submittedName>
</protein>
<dbReference type="Proteomes" id="UP000182840">
    <property type="component" value="Chromosome"/>
</dbReference>
<dbReference type="STRING" id="1670800.BSQ44_19705"/>